<dbReference type="Proteomes" id="UP000618733">
    <property type="component" value="Unassembled WGS sequence"/>
</dbReference>
<comment type="subcellular location">
    <subcellularLocation>
        <location evidence="2">Membrane</location>
        <topology evidence="2">Multi-pass membrane protein</topology>
    </subcellularLocation>
</comment>
<evidence type="ECO:0000256" key="8">
    <source>
        <dbReference type="ARBA" id="ARBA00022989"/>
    </source>
</evidence>
<keyword evidence="7" id="KW-0862">Zinc</keyword>
<feature type="domain" description="PDZ" evidence="12">
    <location>
        <begin position="207"/>
        <end position="267"/>
    </location>
</feature>
<feature type="transmembrane region" description="Helical" evidence="11">
    <location>
        <begin position="188"/>
        <end position="211"/>
    </location>
</feature>
<evidence type="ECO:0000256" key="3">
    <source>
        <dbReference type="ARBA" id="ARBA00007931"/>
    </source>
</evidence>
<feature type="transmembrane region" description="Helical" evidence="11">
    <location>
        <begin position="6"/>
        <end position="27"/>
    </location>
</feature>
<dbReference type="SUPFAM" id="SSF50156">
    <property type="entry name" value="PDZ domain-like"/>
    <property type="match status" value="1"/>
</dbReference>
<dbReference type="GO" id="GO:0006508">
    <property type="term" value="P:proteolysis"/>
    <property type="evidence" value="ECO:0007669"/>
    <property type="project" value="UniProtKB-KW"/>
</dbReference>
<comment type="cofactor">
    <cofactor evidence="1">
        <name>Zn(2+)</name>
        <dbReference type="ChEBI" id="CHEBI:29105"/>
    </cofactor>
</comment>
<comment type="caution">
    <text evidence="13">The sequence shown here is derived from an EMBL/GenBank/DDBJ whole genome shotgun (WGS) entry which is preliminary data.</text>
</comment>
<evidence type="ECO:0000256" key="1">
    <source>
        <dbReference type="ARBA" id="ARBA00001947"/>
    </source>
</evidence>
<organism evidence="13 14">
    <name type="scientific">Leucobacter edaphi</name>
    <dbReference type="NCBI Taxonomy" id="2796472"/>
    <lineage>
        <taxon>Bacteria</taxon>
        <taxon>Bacillati</taxon>
        <taxon>Actinomycetota</taxon>
        <taxon>Actinomycetes</taxon>
        <taxon>Micrococcales</taxon>
        <taxon>Microbacteriaceae</taxon>
        <taxon>Leucobacter</taxon>
    </lineage>
</organism>
<keyword evidence="6" id="KW-0378">Hydrolase</keyword>
<evidence type="ECO:0000259" key="12">
    <source>
        <dbReference type="PROSITE" id="PS50106"/>
    </source>
</evidence>
<dbReference type="PROSITE" id="PS50106">
    <property type="entry name" value="PDZ"/>
    <property type="match status" value="1"/>
</dbReference>
<evidence type="ECO:0000256" key="11">
    <source>
        <dbReference type="SAM" id="Phobius"/>
    </source>
</evidence>
<evidence type="ECO:0000256" key="6">
    <source>
        <dbReference type="ARBA" id="ARBA00022801"/>
    </source>
</evidence>
<evidence type="ECO:0000256" key="7">
    <source>
        <dbReference type="ARBA" id="ARBA00022833"/>
    </source>
</evidence>
<evidence type="ECO:0000256" key="2">
    <source>
        <dbReference type="ARBA" id="ARBA00004141"/>
    </source>
</evidence>
<dbReference type="PANTHER" id="PTHR42837">
    <property type="entry name" value="REGULATOR OF SIGMA-E PROTEASE RSEP"/>
    <property type="match status" value="1"/>
</dbReference>
<accession>A0A934QEM3</accession>
<dbReference type="GO" id="GO:0004222">
    <property type="term" value="F:metalloendopeptidase activity"/>
    <property type="evidence" value="ECO:0007669"/>
    <property type="project" value="InterPro"/>
</dbReference>
<name>A0A934QEM3_9MICO</name>
<dbReference type="InterPro" id="IPR036034">
    <property type="entry name" value="PDZ_sf"/>
</dbReference>
<dbReference type="CDD" id="cd06163">
    <property type="entry name" value="S2P-M50_PDZ_RseP-like"/>
    <property type="match status" value="1"/>
</dbReference>
<evidence type="ECO:0000256" key="9">
    <source>
        <dbReference type="ARBA" id="ARBA00023049"/>
    </source>
</evidence>
<dbReference type="Pfam" id="PF02163">
    <property type="entry name" value="Peptidase_M50"/>
    <property type="match status" value="1"/>
</dbReference>
<sequence length="502" mass="52839">MTEVLLYVLGILIVLLGLAVSIGLHEIGHLIPAKLFRVKVTQYMIGFGKTVWSRKKGETEYGVKILPFGGYIAMTGMYPPQKPGETARPSTTGFLNSVVQEGSPIGQKPDRAEMSEKLAHAEGGRGGEIVAELERIGDDDTRVQEVDEPQVRRGIGGLVDDARLASAETIADGEDDRTFYRLPVWKKIIIMLGGPAMNLVLAFVFFGIYLVGFGLPQNSTTLGQLSQCLQPAGSTATSCQSGDPAAPAAAAGLKPGDKILAVDGKKIGTWDEFRGLIGNSPGQKLSVEISRDGAAQTVELTPVANERAVIDAKGNTVTGPDGRTQTEKVGMIGALPASETVPQPITAVPEFVGTNVSQVAGVIVRLPQRMVDVWQAAFGAEERDQNGPMSVVGVGRLAGEVASLDAPVAAKAQTMVGLLGSLNVALFVFNLIPLMPLDGGHVAGALYEGLKRGIARLRGKPDPGPVDTARMVPVTFAVVIVLGAMSLLLMYADIVKPVSLFG</sequence>
<dbReference type="EMBL" id="JAEHOI010000011">
    <property type="protein sequence ID" value="MBK0422596.1"/>
    <property type="molecule type" value="Genomic_DNA"/>
</dbReference>
<gene>
    <name evidence="13" type="ORF">JD292_10990</name>
</gene>
<dbReference type="SMART" id="SM00228">
    <property type="entry name" value="PDZ"/>
    <property type="match status" value="1"/>
</dbReference>
<keyword evidence="5 11" id="KW-0812">Transmembrane</keyword>
<dbReference type="InterPro" id="IPR004387">
    <property type="entry name" value="Pept_M50_Zn"/>
</dbReference>
<dbReference type="RefSeq" id="WP_200132795.1">
    <property type="nucleotide sequence ID" value="NZ_JAEHOI010000011.1"/>
</dbReference>
<keyword evidence="10 11" id="KW-0472">Membrane</keyword>
<evidence type="ECO:0000313" key="14">
    <source>
        <dbReference type="Proteomes" id="UP000618733"/>
    </source>
</evidence>
<keyword evidence="9" id="KW-0482">Metalloprotease</keyword>
<protein>
    <submittedName>
        <fullName evidence="13">Site-2 protease family protein</fullName>
    </submittedName>
</protein>
<keyword evidence="8 11" id="KW-1133">Transmembrane helix</keyword>
<dbReference type="AlphaFoldDB" id="A0A934QEM3"/>
<keyword evidence="4 13" id="KW-0645">Protease</keyword>
<dbReference type="InterPro" id="IPR041489">
    <property type="entry name" value="PDZ_6"/>
</dbReference>
<dbReference type="Pfam" id="PF17820">
    <property type="entry name" value="PDZ_6"/>
    <property type="match status" value="1"/>
</dbReference>
<dbReference type="InterPro" id="IPR001478">
    <property type="entry name" value="PDZ"/>
</dbReference>
<dbReference type="Gene3D" id="2.30.42.10">
    <property type="match status" value="1"/>
</dbReference>
<evidence type="ECO:0000256" key="4">
    <source>
        <dbReference type="ARBA" id="ARBA00022670"/>
    </source>
</evidence>
<keyword evidence="14" id="KW-1185">Reference proteome</keyword>
<feature type="transmembrane region" description="Helical" evidence="11">
    <location>
        <begin position="471"/>
        <end position="492"/>
    </location>
</feature>
<evidence type="ECO:0000313" key="13">
    <source>
        <dbReference type="EMBL" id="MBK0422596.1"/>
    </source>
</evidence>
<dbReference type="CDD" id="cd23081">
    <property type="entry name" value="cpPDZ_EcRseP-like"/>
    <property type="match status" value="1"/>
</dbReference>
<evidence type="ECO:0000256" key="5">
    <source>
        <dbReference type="ARBA" id="ARBA00022692"/>
    </source>
</evidence>
<dbReference type="PANTHER" id="PTHR42837:SF2">
    <property type="entry name" value="MEMBRANE METALLOPROTEASE ARASP2, CHLOROPLASTIC-RELATED"/>
    <property type="match status" value="1"/>
</dbReference>
<dbReference type="GO" id="GO:0016020">
    <property type="term" value="C:membrane"/>
    <property type="evidence" value="ECO:0007669"/>
    <property type="project" value="UniProtKB-SubCell"/>
</dbReference>
<reference evidence="13" key="1">
    <citation type="submission" date="2020-12" db="EMBL/GenBank/DDBJ databases">
        <title>Leucobacter sp. CAS2, isolated from Chromium sludge.</title>
        <authorList>
            <person name="Xu Z."/>
        </authorList>
    </citation>
    <scope>NUCLEOTIDE SEQUENCE</scope>
    <source>
        <strain evidence="13">CSA2</strain>
    </source>
</reference>
<comment type="similarity">
    <text evidence="3">Belongs to the peptidase M50B family.</text>
</comment>
<proteinExistence type="inferred from homology"/>
<dbReference type="InterPro" id="IPR008915">
    <property type="entry name" value="Peptidase_M50"/>
</dbReference>
<evidence type="ECO:0000256" key="10">
    <source>
        <dbReference type="ARBA" id="ARBA00023136"/>
    </source>
</evidence>